<evidence type="ECO:0000313" key="1">
    <source>
        <dbReference type="EMBL" id="VBB06635.1"/>
    </source>
</evidence>
<keyword evidence="2" id="KW-1185">Reference proteome</keyword>
<gene>
    <name evidence="1" type="ORF">LUCI_1871</name>
</gene>
<dbReference type="Proteomes" id="UP000277811">
    <property type="component" value="Unassembled WGS sequence"/>
</dbReference>
<sequence>MIKNNCHIDAVILFTNSLAPVGKSELFEIIAWIQSNRQRCAKG</sequence>
<reference evidence="1 2" key="1">
    <citation type="submission" date="2018-06" db="EMBL/GenBank/DDBJ databases">
        <authorList>
            <person name="Strepis N."/>
        </authorList>
    </citation>
    <scope>NUCLEOTIDE SEQUENCE [LARGE SCALE GENOMIC DNA]</scope>
    <source>
        <strain evidence="1">LUCI</strain>
    </source>
</reference>
<dbReference type="EMBL" id="UPPP01000066">
    <property type="protein sequence ID" value="VBB06635.1"/>
    <property type="molecule type" value="Genomic_DNA"/>
</dbReference>
<organism evidence="1 2">
    <name type="scientific">Lucifera butyrica</name>
    <dbReference type="NCBI Taxonomy" id="1351585"/>
    <lineage>
        <taxon>Bacteria</taxon>
        <taxon>Bacillati</taxon>
        <taxon>Bacillota</taxon>
        <taxon>Negativicutes</taxon>
        <taxon>Veillonellales</taxon>
        <taxon>Veillonellaceae</taxon>
        <taxon>Lucifera</taxon>
    </lineage>
</organism>
<name>A0A498R6F1_9FIRM</name>
<dbReference type="AlphaFoldDB" id="A0A498R6F1"/>
<protein>
    <submittedName>
        <fullName evidence="1">Uncharacterized protein</fullName>
    </submittedName>
</protein>
<proteinExistence type="predicted"/>
<accession>A0A498R6F1</accession>
<evidence type="ECO:0000313" key="2">
    <source>
        <dbReference type="Proteomes" id="UP000277811"/>
    </source>
</evidence>